<dbReference type="PANTHER" id="PTHR10826">
    <property type="entry name" value="COMPLEMENT COMPONENT 1"/>
    <property type="match status" value="1"/>
</dbReference>
<evidence type="ECO:0000313" key="1">
    <source>
        <dbReference type="EMBL" id="KAK6912528.1"/>
    </source>
</evidence>
<gene>
    <name evidence="1" type="ORF">RJ641_022129</name>
</gene>
<accession>A0AAN8YWT0</accession>
<dbReference type="InterPro" id="IPR003428">
    <property type="entry name" value="MAM33"/>
</dbReference>
<dbReference type="PANTHER" id="PTHR10826:SF14">
    <property type="entry name" value="MITOCHONDRIAL GLYCOPROTEIN FAMILY PROTEIN"/>
    <property type="match status" value="1"/>
</dbReference>
<dbReference type="AlphaFoldDB" id="A0AAN8YWT0"/>
<reference evidence="1 2" key="1">
    <citation type="submission" date="2023-12" db="EMBL/GenBank/DDBJ databases">
        <title>A high-quality genome assembly for Dillenia turbinata (Dilleniales).</title>
        <authorList>
            <person name="Chanderbali A."/>
        </authorList>
    </citation>
    <scope>NUCLEOTIDE SEQUENCE [LARGE SCALE GENOMIC DNA]</scope>
    <source>
        <strain evidence="1">LSX21</strain>
        <tissue evidence="1">Leaf</tissue>
    </source>
</reference>
<proteinExistence type="predicted"/>
<dbReference type="InterPro" id="IPR036561">
    <property type="entry name" value="MAM33_sf"/>
</dbReference>
<dbReference type="GO" id="GO:0005759">
    <property type="term" value="C:mitochondrial matrix"/>
    <property type="evidence" value="ECO:0007669"/>
    <property type="project" value="InterPro"/>
</dbReference>
<name>A0AAN8YWT0_9MAGN</name>
<dbReference type="Proteomes" id="UP001370490">
    <property type="component" value="Unassembled WGS sequence"/>
</dbReference>
<dbReference type="Pfam" id="PF02330">
    <property type="entry name" value="MAM33"/>
    <property type="match status" value="1"/>
</dbReference>
<dbReference type="SUPFAM" id="SSF54529">
    <property type="entry name" value="Mitochondrial glycoprotein MAM33-like"/>
    <property type="match status" value="1"/>
</dbReference>
<organism evidence="1 2">
    <name type="scientific">Dillenia turbinata</name>
    <dbReference type="NCBI Taxonomy" id="194707"/>
    <lineage>
        <taxon>Eukaryota</taxon>
        <taxon>Viridiplantae</taxon>
        <taxon>Streptophyta</taxon>
        <taxon>Embryophyta</taxon>
        <taxon>Tracheophyta</taxon>
        <taxon>Spermatophyta</taxon>
        <taxon>Magnoliopsida</taxon>
        <taxon>eudicotyledons</taxon>
        <taxon>Gunneridae</taxon>
        <taxon>Pentapetalae</taxon>
        <taxon>Dilleniales</taxon>
        <taxon>Dilleniaceae</taxon>
        <taxon>Dillenia</taxon>
    </lineage>
</organism>
<protein>
    <submittedName>
        <fullName evidence="1">Mitochondrial glycoprotein</fullName>
    </submittedName>
</protein>
<evidence type="ECO:0000313" key="2">
    <source>
        <dbReference type="Proteomes" id="UP001370490"/>
    </source>
</evidence>
<dbReference type="Gene3D" id="3.10.280.10">
    <property type="entry name" value="Mitochondrial glycoprotein"/>
    <property type="match status" value="1"/>
</dbReference>
<comment type="caution">
    <text evidence="1">The sequence shown here is derived from an EMBL/GenBank/DDBJ whole genome shotgun (WGS) entry which is preliminary data.</text>
</comment>
<sequence>MACFLQASKRSLLPSTTKTLIHLFHYQHQNRHFLQSYSKHTSDFILQTRNHTSVAYKSPCESNILRIIDNEIEYQSEYAHPTQYNSFAIDRRKGQQFITLSSKFGENEEIKIEATMFNGSEIIPQVGDDDSREDLRLHIGLIINISEEEDGKLKDMEFLCSAWQDALEIQKVYTVKWDGLVAAPYMGPNFRVAEYVAWIFRGRGVNSEFCMFLHDYMMSKDRIEFIHWLGKIKNFVERAEAQWGQLPAIEFSKVVGLDLDFTSQLGNWCLLNSAVEVIASLVSGNFVATWRGSKIPSSVFLNCGLHKLASEFKAKFYALKPLPDRGLKTVLEDGFKCCFGQQTQPNLPRSGEYIIKVTPYTLHERQQVYLPFEIDRSGFAPSSSSSSSTVFTLTFMWSSGLFNGASGHSVSSSAESMHEDLDNLVSVCASAIGE</sequence>
<keyword evidence="2" id="KW-1185">Reference proteome</keyword>
<dbReference type="EMBL" id="JBAMMX010000027">
    <property type="protein sequence ID" value="KAK6912528.1"/>
    <property type="molecule type" value="Genomic_DNA"/>
</dbReference>